<dbReference type="RefSeq" id="YP_009045814.1">
    <property type="nucleotide sequence ID" value="NC_024429.1"/>
</dbReference>
<evidence type="ECO:0000313" key="1">
    <source>
        <dbReference type="EMBL" id="AIC83417.1"/>
    </source>
</evidence>
<proteinExistence type="predicted"/>
<gene>
    <name evidence="1" type="primary">orf102b</name>
</gene>
<reference evidence="1" key="1">
    <citation type="journal article" date="2014" name="Mitochondrion">
        <title>Comparative analysis of 11 Brassicales mitochondrial genomes and the mitochondrial transcriptome of Brassica oleracea.</title>
        <authorList>
            <person name="Grewe F."/>
            <person name="Edger P.P."/>
            <person name="Keren I."/>
            <person name="Sultan L."/>
            <person name="Pires J.C."/>
            <person name="Ostersetzer-Biran O."/>
            <person name="Mower J.P."/>
        </authorList>
    </citation>
    <scope>NUCLEOTIDE SEQUENCE</scope>
</reference>
<sequence length="102" mass="11673">MRIVKRESEPSAPIVLPLLKSDQVIEDLIVDHGGSAITLIYNIPPFYVRHSVVAKARSKYVPSLLHCIQAYDLLTDNRIPFPQIQVCNENHRLMRELQPTLQ</sequence>
<name>A0A068BDA6_BATMA</name>
<protein>
    <submittedName>
        <fullName evidence="1">Orf102b</fullName>
    </submittedName>
</protein>
<accession>A0A068BDA6</accession>
<dbReference type="GeneID" id="19737032"/>
<organism evidence="1">
    <name type="scientific">Batis maritima</name>
    <name type="common">Maritime saltwort</name>
    <dbReference type="NCBI Taxonomy" id="4436"/>
    <lineage>
        <taxon>Eukaryota</taxon>
        <taxon>Viridiplantae</taxon>
        <taxon>Streptophyta</taxon>
        <taxon>Embryophyta</taxon>
        <taxon>Tracheophyta</taxon>
        <taxon>Spermatophyta</taxon>
        <taxon>Magnoliopsida</taxon>
        <taxon>eudicotyledons</taxon>
        <taxon>Gunneridae</taxon>
        <taxon>Pentapetalae</taxon>
        <taxon>rosids</taxon>
        <taxon>malvids</taxon>
        <taxon>Brassicales</taxon>
        <taxon>Bataceae</taxon>
        <taxon>Batis</taxon>
    </lineage>
</organism>
<dbReference type="AlphaFoldDB" id="A0A068BDA6"/>
<dbReference type="EMBL" id="KJ820684">
    <property type="protein sequence ID" value="AIC83417.1"/>
    <property type="molecule type" value="Genomic_DNA"/>
</dbReference>
<geneLocation type="mitochondrion" evidence="1"/>
<keyword evidence="1" id="KW-0496">Mitochondrion</keyword>